<sequence length="185" mass="20403">MDGDEGQNAATGIFLRFPTPTAQKRVVSAKITVTGGSSIRSRSCTNGASNFVLVASMKALKLAARTSSDGITLGMELKRMLSGFGSEPMKPSHSSVTTKVTRILLFFETIYTQTQCPAVIVVSVCHSQLRKIEAKAVYMAWDCEFLVLSEKIYLRNSANSFKAIPERKFSVYEESGMDRLTKNKW</sequence>
<proteinExistence type="predicted"/>
<keyword evidence="2" id="KW-1185">Reference proteome</keyword>
<evidence type="ECO:0000313" key="1">
    <source>
        <dbReference type="EMBL" id="KAK7841955.1"/>
    </source>
</evidence>
<organism evidence="1 2">
    <name type="scientific">Quercus suber</name>
    <name type="common">Cork oak</name>
    <dbReference type="NCBI Taxonomy" id="58331"/>
    <lineage>
        <taxon>Eukaryota</taxon>
        <taxon>Viridiplantae</taxon>
        <taxon>Streptophyta</taxon>
        <taxon>Embryophyta</taxon>
        <taxon>Tracheophyta</taxon>
        <taxon>Spermatophyta</taxon>
        <taxon>Magnoliopsida</taxon>
        <taxon>eudicotyledons</taxon>
        <taxon>Gunneridae</taxon>
        <taxon>Pentapetalae</taxon>
        <taxon>rosids</taxon>
        <taxon>fabids</taxon>
        <taxon>Fagales</taxon>
        <taxon>Fagaceae</taxon>
        <taxon>Quercus</taxon>
    </lineage>
</organism>
<evidence type="ECO:0000313" key="2">
    <source>
        <dbReference type="Proteomes" id="UP000237347"/>
    </source>
</evidence>
<dbReference type="Proteomes" id="UP000237347">
    <property type="component" value="Unassembled WGS sequence"/>
</dbReference>
<feature type="non-terminal residue" evidence="1">
    <location>
        <position position="185"/>
    </location>
</feature>
<accession>A0AAW0KRB3</accession>
<reference evidence="1 2" key="1">
    <citation type="journal article" date="2018" name="Sci. Data">
        <title>The draft genome sequence of cork oak.</title>
        <authorList>
            <person name="Ramos A.M."/>
            <person name="Usie A."/>
            <person name="Barbosa P."/>
            <person name="Barros P.M."/>
            <person name="Capote T."/>
            <person name="Chaves I."/>
            <person name="Simoes F."/>
            <person name="Abreu I."/>
            <person name="Carrasquinho I."/>
            <person name="Faro C."/>
            <person name="Guimaraes J.B."/>
            <person name="Mendonca D."/>
            <person name="Nobrega F."/>
            <person name="Rodrigues L."/>
            <person name="Saibo N.J.M."/>
            <person name="Varela M.C."/>
            <person name="Egas C."/>
            <person name="Matos J."/>
            <person name="Miguel C.M."/>
            <person name="Oliveira M.M."/>
            <person name="Ricardo C.P."/>
            <person name="Goncalves S."/>
        </authorList>
    </citation>
    <scope>NUCLEOTIDE SEQUENCE [LARGE SCALE GENOMIC DNA]</scope>
    <source>
        <strain evidence="2">cv. HL8</strain>
    </source>
</reference>
<gene>
    <name evidence="1" type="ORF">CFP56_014671</name>
</gene>
<dbReference type="EMBL" id="PKMF04000230">
    <property type="protein sequence ID" value="KAK7841955.1"/>
    <property type="molecule type" value="Genomic_DNA"/>
</dbReference>
<comment type="caution">
    <text evidence="1">The sequence shown here is derived from an EMBL/GenBank/DDBJ whole genome shotgun (WGS) entry which is preliminary data.</text>
</comment>
<dbReference type="AlphaFoldDB" id="A0AAW0KRB3"/>
<name>A0AAW0KRB3_QUESU</name>
<protein>
    <submittedName>
        <fullName evidence="1">Uncharacterized protein</fullName>
    </submittedName>
</protein>